<dbReference type="AlphaFoldDB" id="A0A1Y2ADC1"/>
<keyword evidence="8" id="KW-1185">Reference proteome</keyword>
<keyword evidence="5" id="KW-0687">Ribonucleoprotein</keyword>
<dbReference type="EMBL" id="MCFC01000133">
    <property type="protein sequence ID" value="ORY20506.1"/>
    <property type="molecule type" value="Genomic_DNA"/>
</dbReference>
<dbReference type="Pfam" id="PF05046">
    <property type="entry name" value="Img2"/>
    <property type="match status" value="1"/>
</dbReference>
<evidence type="ECO:0000256" key="6">
    <source>
        <dbReference type="ARBA" id="ARBA00035191"/>
    </source>
</evidence>
<reference evidence="7 8" key="1">
    <citation type="submission" date="2016-07" db="EMBL/GenBank/DDBJ databases">
        <title>Pervasive Adenine N6-methylation of Active Genes in Fungi.</title>
        <authorList>
            <consortium name="DOE Joint Genome Institute"/>
            <person name="Mondo S.J."/>
            <person name="Dannebaum R.O."/>
            <person name="Kuo R.C."/>
            <person name="Labutti K."/>
            <person name="Haridas S."/>
            <person name="Kuo A."/>
            <person name="Salamov A."/>
            <person name="Ahrendt S.R."/>
            <person name="Lipzen A."/>
            <person name="Sullivan W."/>
            <person name="Andreopoulos W.B."/>
            <person name="Clum A."/>
            <person name="Lindquist E."/>
            <person name="Daum C."/>
            <person name="Ramamoorthy G.K."/>
            <person name="Gryganskyi A."/>
            <person name="Culley D."/>
            <person name="Magnuson J.K."/>
            <person name="James T.Y."/>
            <person name="O'Malley M.A."/>
            <person name="Stajich J.E."/>
            <person name="Spatafora J.W."/>
            <person name="Visel A."/>
            <person name="Grigoriev I.V."/>
        </authorList>
    </citation>
    <scope>NUCLEOTIDE SEQUENCE [LARGE SCALE GENOMIC DNA]</scope>
    <source>
        <strain evidence="7 8">68-887.2</strain>
    </source>
</reference>
<dbReference type="InterPro" id="IPR007740">
    <property type="entry name" value="Ribosomal_mL49"/>
</dbReference>
<sequence length="136" mass="15045">MFRPNLPSIAKRGLRTFRQGGLKLAEAQEAALLNGTSPEPVKQVIVGGPFRIQRSATGGLPVYSVARNDGSWKTIVRKIEGDVVHFQKQLNAYLKETHIDPLKAPPQATLRPTNMNLSIKGKHTSDVKDFINLRGY</sequence>
<keyword evidence="4" id="KW-0496">Mitochondrion</keyword>
<keyword evidence="3 7" id="KW-0689">Ribosomal protein</keyword>
<evidence type="ECO:0000256" key="3">
    <source>
        <dbReference type="ARBA" id="ARBA00022980"/>
    </source>
</evidence>
<dbReference type="Proteomes" id="UP000193986">
    <property type="component" value="Unassembled WGS sequence"/>
</dbReference>
<evidence type="ECO:0000256" key="5">
    <source>
        <dbReference type="ARBA" id="ARBA00023274"/>
    </source>
</evidence>
<proteinExistence type="inferred from homology"/>
<dbReference type="PANTHER" id="PTHR13477">
    <property type="entry name" value="MITOCHONDRIAL 39S RIBOSOMAL PROTEIN L49"/>
    <property type="match status" value="1"/>
</dbReference>
<comment type="caution">
    <text evidence="7">The sequence shown here is derived from an EMBL/GenBank/DDBJ whole genome shotgun (WGS) entry which is preliminary data.</text>
</comment>
<evidence type="ECO:0000256" key="4">
    <source>
        <dbReference type="ARBA" id="ARBA00023128"/>
    </source>
</evidence>
<dbReference type="GO" id="GO:0003735">
    <property type="term" value="F:structural constituent of ribosome"/>
    <property type="evidence" value="ECO:0007669"/>
    <property type="project" value="InterPro"/>
</dbReference>
<dbReference type="Gene3D" id="3.30.780.10">
    <property type="entry name" value="SUI1-like domain"/>
    <property type="match status" value="1"/>
</dbReference>
<dbReference type="PANTHER" id="PTHR13477:SF0">
    <property type="entry name" value="LARGE RIBOSOMAL SUBUNIT PROTEIN ML49"/>
    <property type="match status" value="1"/>
</dbReference>
<protein>
    <recommendedName>
        <fullName evidence="6">Large ribosomal subunit protein mL49</fullName>
    </recommendedName>
</protein>
<evidence type="ECO:0000256" key="2">
    <source>
        <dbReference type="ARBA" id="ARBA00005677"/>
    </source>
</evidence>
<name>A0A1Y2ADC1_9TREE</name>
<organism evidence="7 8">
    <name type="scientific">Naematelia encephala</name>
    <dbReference type="NCBI Taxonomy" id="71784"/>
    <lineage>
        <taxon>Eukaryota</taxon>
        <taxon>Fungi</taxon>
        <taxon>Dikarya</taxon>
        <taxon>Basidiomycota</taxon>
        <taxon>Agaricomycotina</taxon>
        <taxon>Tremellomycetes</taxon>
        <taxon>Tremellales</taxon>
        <taxon>Naemateliaceae</taxon>
        <taxon>Naematelia</taxon>
    </lineage>
</organism>
<evidence type="ECO:0000313" key="8">
    <source>
        <dbReference type="Proteomes" id="UP000193986"/>
    </source>
</evidence>
<comment type="subcellular location">
    <subcellularLocation>
        <location evidence="1">Mitochondrion</location>
    </subcellularLocation>
</comment>
<evidence type="ECO:0000313" key="7">
    <source>
        <dbReference type="EMBL" id="ORY20506.1"/>
    </source>
</evidence>
<dbReference type="OrthoDB" id="19439at2759"/>
<dbReference type="InParanoid" id="A0A1Y2ADC1"/>
<comment type="similarity">
    <text evidence="2">Belongs to the mitochondrion-specific ribosomal protein mL49 family.</text>
</comment>
<evidence type="ECO:0000256" key="1">
    <source>
        <dbReference type="ARBA" id="ARBA00004173"/>
    </source>
</evidence>
<gene>
    <name evidence="7" type="ORF">BCR39DRAFT_555280</name>
</gene>
<dbReference type="GO" id="GO:0005762">
    <property type="term" value="C:mitochondrial large ribosomal subunit"/>
    <property type="evidence" value="ECO:0007669"/>
    <property type="project" value="TreeGrafter"/>
</dbReference>
<dbReference type="STRING" id="71784.A0A1Y2ADC1"/>
<dbReference type="GO" id="GO:0006412">
    <property type="term" value="P:translation"/>
    <property type="evidence" value="ECO:0007669"/>
    <property type="project" value="InterPro"/>
</dbReference>
<accession>A0A1Y2ADC1</accession>